<accession>A0A5B7JY16</accession>
<dbReference type="Proteomes" id="UP000324222">
    <property type="component" value="Unassembled WGS sequence"/>
</dbReference>
<protein>
    <submittedName>
        <fullName evidence="2">Uncharacterized protein</fullName>
    </submittedName>
</protein>
<proteinExistence type="predicted"/>
<comment type="caution">
    <text evidence="2">The sequence shown here is derived from an EMBL/GenBank/DDBJ whole genome shotgun (WGS) entry which is preliminary data.</text>
</comment>
<evidence type="ECO:0000256" key="1">
    <source>
        <dbReference type="SAM" id="MobiDB-lite"/>
    </source>
</evidence>
<reference evidence="2 3" key="1">
    <citation type="submission" date="2019-05" db="EMBL/GenBank/DDBJ databases">
        <title>Another draft genome of Portunus trituberculatus and its Hox gene families provides insights of decapod evolution.</title>
        <authorList>
            <person name="Jeong J.-H."/>
            <person name="Song I."/>
            <person name="Kim S."/>
            <person name="Choi T."/>
            <person name="Kim D."/>
            <person name="Ryu S."/>
            <person name="Kim W."/>
        </authorList>
    </citation>
    <scope>NUCLEOTIDE SEQUENCE [LARGE SCALE GENOMIC DNA]</scope>
    <source>
        <tissue evidence="2">Muscle</tissue>
    </source>
</reference>
<keyword evidence="3" id="KW-1185">Reference proteome</keyword>
<evidence type="ECO:0000313" key="3">
    <source>
        <dbReference type="Proteomes" id="UP000324222"/>
    </source>
</evidence>
<feature type="region of interest" description="Disordered" evidence="1">
    <location>
        <begin position="1"/>
        <end position="30"/>
    </location>
</feature>
<dbReference type="AlphaFoldDB" id="A0A5B7JY16"/>
<name>A0A5B7JY16_PORTR</name>
<sequence length="69" mass="7982">MPYQDRARGSLRQHKAVPRDTGVTAEHHEQQRAVRFHTVAARVSVKEMTVMDASGDYPWWWMARDNSDG</sequence>
<evidence type="ECO:0000313" key="2">
    <source>
        <dbReference type="EMBL" id="MPC97888.1"/>
    </source>
</evidence>
<dbReference type="EMBL" id="VSRR010111892">
    <property type="protein sequence ID" value="MPC97888.1"/>
    <property type="molecule type" value="Genomic_DNA"/>
</dbReference>
<gene>
    <name evidence="2" type="ORF">E2C01_093226</name>
</gene>
<organism evidence="2 3">
    <name type="scientific">Portunus trituberculatus</name>
    <name type="common">Swimming crab</name>
    <name type="synonym">Neptunus trituberculatus</name>
    <dbReference type="NCBI Taxonomy" id="210409"/>
    <lineage>
        <taxon>Eukaryota</taxon>
        <taxon>Metazoa</taxon>
        <taxon>Ecdysozoa</taxon>
        <taxon>Arthropoda</taxon>
        <taxon>Crustacea</taxon>
        <taxon>Multicrustacea</taxon>
        <taxon>Malacostraca</taxon>
        <taxon>Eumalacostraca</taxon>
        <taxon>Eucarida</taxon>
        <taxon>Decapoda</taxon>
        <taxon>Pleocyemata</taxon>
        <taxon>Brachyura</taxon>
        <taxon>Eubrachyura</taxon>
        <taxon>Portunoidea</taxon>
        <taxon>Portunidae</taxon>
        <taxon>Portuninae</taxon>
        <taxon>Portunus</taxon>
    </lineage>
</organism>